<protein>
    <submittedName>
        <fullName evidence="1">Uncharacterized protein</fullName>
    </submittedName>
</protein>
<proteinExistence type="predicted"/>
<dbReference type="Proteomes" id="UP001589610">
    <property type="component" value="Unassembled WGS sequence"/>
</dbReference>
<organism evidence="1 2">
    <name type="scientific">Streptosporangium vulgare</name>
    <dbReference type="NCBI Taxonomy" id="46190"/>
    <lineage>
        <taxon>Bacteria</taxon>
        <taxon>Bacillati</taxon>
        <taxon>Actinomycetota</taxon>
        <taxon>Actinomycetes</taxon>
        <taxon>Streptosporangiales</taxon>
        <taxon>Streptosporangiaceae</taxon>
        <taxon>Streptosporangium</taxon>
    </lineage>
</organism>
<dbReference type="RefSeq" id="WP_344750287.1">
    <property type="nucleotide sequence ID" value="NZ_BAAAWW010000226.1"/>
</dbReference>
<evidence type="ECO:0000313" key="2">
    <source>
        <dbReference type="Proteomes" id="UP001589610"/>
    </source>
</evidence>
<keyword evidence="2" id="KW-1185">Reference proteome</keyword>
<sequence length="59" mass="6164">MFEVFAALGVFVVFVVFAIRAVLAALAGCGVAATQPSATATVTALTSQERTVFRETIWG</sequence>
<dbReference type="EMBL" id="JBHMBS010000011">
    <property type="protein sequence ID" value="MFB9678400.1"/>
    <property type="molecule type" value="Genomic_DNA"/>
</dbReference>
<comment type="caution">
    <text evidence="1">The sequence shown here is derived from an EMBL/GenBank/DDBJ whole genome shotgun (WGS) entry which is preliminary data.</text>
</comment>
<evidence type="ECO:0000313" key="1">
    <source>
        <dbReference type="EMBL" id="MFB9678400.1"/>
    </source>
</evidence>
<reference evidence="1 2" key="1">
    <citation type="submission" date="2024-09" db="EMBL/GenBank/DDBJ databases">
        <authorList>
            <person name="Sun Q."/>
            <person name="Mori K."/>
        </authorList>
    </citation>
    <scope>NUCLEOTIDE SEQUENCE [LARGE SCALE GENOMIC DNA]</scope>
    <source>
        <strain evidence="1 2">JCM 3028</strain>
    </source>
</reference>
<accession>A0ABV5TJV9</accession>
<gene>
    <name evidence="1" type="ORF">ACFFRH_23205</name>
</gene>
<name>A0ABV5TJV9_9ACTN</name>